<dbReference type="EMBL" id="AP024485">
    <property type="protein sequence ID" value="BCS89764.1"/>
    <property type="molecule type" value="Genomic_DNA"/>
</dbReference>
<accession>A0ABM7P8K5</accession>
<dbReference type="Gene3D" id="1.10.569.10">
    <property type="entry name" value="Aldehyde Ferredoxin Oxidoreductase Protein, subunit A, domain 2"/>
    <property type="match status" value="1"/>
</dbReference>
<dbReference type="Gene3D" id="1.10.599.10">
    <property type="entry name" value="Aldehyde Ferredoxin Oxidoreductase Protein, subunit A, domain 3"/>
    <property type="match status" value="1"/>
</dbReference>
<dbReference type="SUPFAM" id="SSF56228">
    <property type="entry name" value="Aldehyde ferredoxin oxidoreductase, N-terminal domain"/>
    <property type="match status" value="1"/>
</dbReference>
<dbReference type="InterPro" id="IPR036021">
    <property type="entry name" value="Tungsten_al_ferr_oxy-like_C"/>
</dbReference>
<evidence type="ECO:0000259" key="9">
    <source>
        <dbReference type="SMART" id="SM00790"/>
    </source>
</evidence>
<name>A0ABM7P8K5_9BACT</name>
<dbReference type="SMART" id="SM00790">
    <property type="entry name" value="AFOR_N"/>
    <property type="match status" value="1"/>
</dbReference>
<evidence type="ECO:0000256" key="3">
    <source>
        <dbReference type="ARBA" id="ARBA00022485"/>
    </source>
</evidence>
<evidence type="ECO:0000256" key="6">
    <source>
        <dbReference type="ARBA" id="ARBA00023004"/>
    </source>
</evidence>
<dbReference type="SUPFAM" id="SSF48310">
    <property type="entry name" value="Aldehyde ferredoxin oxidoreductase, C-terminal domains"/>
    <property type="match status" value="1"/>
</dbReference>
<comment type="cofactor">
    <cofactor evidence="1">
        <name>[4Fe-4S] cluster</name>
        <dbReference type="ChEBI" id="CHEBI:49883"/>
    </cofactor>
</comment>
<keyword evidence="7" id="KW-0411">Iron-sulfur</keyword>
<evidence type="ECO:0000256" key="7">
    <source>
        <dbReference type="ARBA" id="ARBA00023014"/>
    </source>
</evidence>
<dbReference type="Gene3D" id="3.60.9.10">
    <property type="entry name" value="Aldehyde ferredoxin oxidoreductase, N-terminal domain"/>
    <property type="match status" value="1"/>
</dbReference>
<dbReference type="PANTHER" id="PTHR30038:SF9">
    <property type="entry name" value="ALDEHYDE FERREDOXIN OXIDOREDUCTASE"/>
    <property type="match status" value="1"/>
</dbReference>
<dbReference type="InterPro" id="IPR013985">
    <property type="entry name" value="Ald_Fedxn_OxRdtase_dom3"/>
</dbReference>
<gene>
    <name evidence="10" type="ORF">PSDVSF_30060</name>
</gene>
<dbReference type="InterPro" id="IPR051919">
    <property type="entry name" value="W-dependent_AOR"/>
</dbReference>
<reference evidence="10" key="1">
    <citation type="journal article" date="2022" name="Arch. Microbiol.">
        <title>Pseudodesulfovibrio sediminis sp. nov., a mesophilic and neutrophilic sulfate-reducing bacterium isolated from sediment of a brackish lake.</title>
        <authorList>
            <person name="Takahashi A."/>
            <person name="Kojima H."/>
            <person name="Watanabe M."/>
            <person name="Fukui M."/>
        </authorList>
    </citation>
    <scope>NUCLEOTIDE SEQUENCE</scope>
    <source>
        <strain evidence="10">SF6</strain>
    </source>
</reference>
<dbReference type="PANTHER" id="PTHR30038">
    <property type="entry name" value="ALDEHYDE FERREDOXIN OXIDOREDUCTASE"/>
    <property type="match status" value="1"/>
</dbReference>
<evidence type="ECO:0000313" key="10">
    <source>
        <dbReference type="EMBL" id="BCS89764.1"/>
    </source>
</evidence>
<keyword evidence="5" id="KW-0560">Oxidoreductase</keyword>
<keyword evidence="6" id="KW-0408">Iron</keyword>
<dbReference type="RefSeq" id="WP_229591723.1">
    <property type="nucleotide sequence ID" value="NZ_AP024485.1"/>
</dbReference>
<proteinExistence type="inferred from homology"/>
<organism evidence="10 11">
    <name type="scientific">Pseudodesulfovibrio sediminis</name>
    <dbReference type="NCBI Taxonomy" id="2810563"/>
    <lineage>
        <taxon>Bacteria</taxon>
        <taxon>Pseudomonadati</taxon>
        <taxon>Thermodesulfobacteriota</taxon>
        <taxon>Desulfovibrionia</taxon>
        <taxon>Desulfovibrionales</taxon>
        <taxon>Desulfovibrionaceae</taxon>
    </lineage>
</organism>
<keyword evidence="11" id="KW-1185">Reference proteome</keyword>
<dbReference type="InterPro" id="IPR013983">
    <property type="entry name" value="Ald_Fedxn_OxRdtase_N"/>
</dbReference>
<evidence type="ECO:0000313" key="11">
    <source>
        <dbReference type="Proteomes" id="UP001053296"/>
    </source>
</evidence>
<dbReference type="InterPro" id="IPR013984">
    <property type="entry name" value="Ald_Fedxn_OxRdtase_dom2"/>
</dbReference>
<evidence type="ECO:0000256" key="5">
    <source>
        <dbReference type="ARBA" id="ARBA00023002"/>
    </source>
</evidence>
<dbReference type="Proteomes" id="UP001053296">
    <property type="component" value="Chromosome"/>
</dbReference>
<sequence>MKGIFGRVLTIDVTTRTFSIDPLPDLGLPLPGGKALGTRLLLELNTPGVDPLAPGNYLIVTTGPCCGTSAWGGSRYGVYSKSPQTGFYAESYSGGKTPEAIDRTGFDAVIITGASDTLLALAVHPDGCDFHDVPDLAGVETYQTEDEILARFAPTGDGFGKPGAMVIGPAGENLVSFSVIENDYWRSAGRSGMGAVLGSKKVKGIVFCGDRKREIADPKGLKAFAKQFITEHRDSPATKAYKARGTTLMVELMNTAGAFPTRYWSSGTCDHWEHISGDTFHEQHDITPHACLKCFMACGRKARIVSGPHKGLQIEGPEYETIYAFGGLCMIRGMDEIAHLNDLCDRLGMDTISAGNLCGLVAEASSQGRLDAPLTYGDGEAISALLDQIANRDGLGDILADGIAKAAKKLDLEDMAVHVKGMEPAGYDPRVLKGMGLSYGTSPRGACHLRTTFYKPELSGMIPPETIDGKADMLINFEDRLVLFDCLILCRFYRDMYGWEQLAELLTLITGETWTEAALRKAASDVVDNTRRFNIQEGLTPDHDLLPRKLHEALPTGHVITREEYALLLSDYYSLRGWDISGNPQSEPTATTK</sequence>
<feature type="domain" description="Aldehyde ferredoxin oxidoreductase N-terminal" evidence="9">
    <location>
        <begin position="4"/>
        <end position="211"/>
    </location>
</feature>
<keyword evidence="3" id="KW-0004">4Fe-4S</keyword>
<evidence type="ECO:0000256" key="8">
    <source>
        <dbReference type="ARBA" id="ARBA00049934"/>
    </source>
</evidence>
<dbReference type="Pfam" id="PF02730">
    <property type="entry name" value="AFOR_N"/>
    <property type="match status" value="1"/>
</dbReference>
<keyword evidence="4" id="KW-0479">Metal-binding</keyword>
<protein>
    <submittedName>
        <fullName evidence="10">Aldehyde ferredoxin oxidoreductase</fullName>
    </submittedName>
</protein>
<dbReference type="InterPro" id="IPR036503">
    <property type="entry name" value="Ald_Fedxn_OxRdtase_N_sf"/>
</dbReference>
<evidence type="ECO:0000256" key="4">
    <source>
        <dbReference type="ARBA" id="ARBA00022723"/>
    </source>
</evidence>
<evidence type="ECO:0000256" key="2">
    <source>
        <dbReference type="ARBA" id="ARBA00011032"/>
    </source>
</evidence>
<comment type="similarity">
    <text evidence="2">Belongs to the AOR/FOR family.</text>
</comment>
<dbReference type="InterPro" id="IPR001203">
    <property type="entry name" value="OxRdtase_Ald_Fedxn_C"/>
</dbReference>
<comment type="cofactor">
    <cofactor evidence="8">
        <name>tungstopterin</name>
        <dbReference type="ChEBI" id="CHEBI:30402"/>
    </cofactor>
</comment>
<dbReference type="Pfam" id="PF01314">
    <property type="entry name" value="AFOR_C"/>
    <property type="match status" value="1"/>
</dbReference>
<evidence type="ECO:0000256" key="1">
    <source>
        <dbReference type="ARBA" id="ARBA00001966"/>
    </source>
</evidence>